<evidence type="ECO:0000256" key="1">
    <source>
        <dbReference type="SAM" id="MobiDB-lite"/>
    </source>
</evidence>
<sequence>MFFHTSLAAFLVYFLDISFVSSIRKCHEDICPDDWVCCKPKNATHPACCRQVVDHTYYSIGVVTRKLSGILILLLLFTLGYVFHRLLCARSRTQTPPQHGLPTITASQELLVNSCTPDGSIDPLPQLPTYEECKQLPTYEETVRPSEWTPPSVCGQPALGSSMNPFSRTFHRRAGKSPELRRRISNRAAP</sequence>
<reference evidence="4 5" key="2">
    <citation type="submission" date="2017-04" db="EMBL/GenBank/DDBJ databases">
        <title>CpG methylation of centromeres and impact of large insertions on vertebrate speciation.</title>
        <authorList>
            <person name="Ichikawa K."/>
            <person name="Yoshimura J."/>
            <person name="Morishita S."/>
        </authorList>
    </citation>
    <scope>NUCLEOTIDE SEQUENCE</scope>
    <source>
        <strain evidence="4 5">HNI</strain>
    </source>
</reference>
<accession>A0A3P9KXV4</accession>
<keyword evidence="2" id="KW-0472">Membrane</keyword>
<dbReference type="AlphaFoldDB" id="A0A3P9KXV4"/>
<evidence type="ECO:0000256" key="2">
    <source>
        <dbReference type="SAM" id="Phobius"/>
    </source>
</evidence>
<feature type="transmembrane region" description="Helical" evidence="2">
    <location>
        <begin position="67"/>
        <end position="84"/>
    </location>
</feature>
<evidence type="ECO:0000313" key="5">
    <source>
        <dbReference type="Proteomes" id="UP000265180"/>
    </source>
</evidence>
<evidence type="ECO:0000256" key="3">
    <source>
        <dbReference type="SAM" id="SignalP"/>
    </source>
</evidence>
<dbReference type="Pfam" id="PF15843">
    <property type="entry name" value="DUF4719"/>
    <property type="match status" value="1"/>
</dbReference>
<feature type="signal peptide" evidence="3">
    <location>
        <begin position="1"/>
        <end position="22"/>
    </location>
</feature>
<dbReference type="Proteomes" id="UP000265180">
    <property type="component" value="Chromosome 17"/>
</dbReference>
<keyword evidence="3" id="KW-0732">Signal</keyword>
<dbReference type="Ensembl" id="ENSORLT00020020569.1">
    <property type="protein sequence ID" value="ENSORLP00020013181.1"/>
    <property type="gene ID" value="ENSORLG00020014121.1"/>
</dbReference>
<dbReference type="PANTHER" id="PTHR38505:SF1">
    <property type="entry name" value="RIKEN CDNA 1110032F04 GENE"/>
    <property type="match status" value="1"/>
</dbReference>
<keyword evidence="2" id="KW-1133">Transmembrane helix</keyword>
<reference evidence="4" key="4">
    <citation type="submission" date="2025-09" db="UniProtKB">
        <authorList>
            <consortium name="Ensembl"/>
        </authorList>
    </citation>
    <scope>IDENTIFICATION</scope>
    <source>
        <strain evidence="4">HNI</strain>
    </source>
</reference>
<feature type="chain" id="PRO_5017947898" evidence="3">
    <location>
        <begin position="23"/>
        <end position="190"/>
    </location>
</feature>
<organism evidence="4 5">
    <name type="scientific">Oryzias latipes</name>
    <name type="common">Japanese rice fish</name>
    <name type="synonym">Japanese killifish</name>
    <dbReference type="NCBI Taxonomy" id="8090"/>
    <lineage>
        <taxon>Eukaryota</taxon>
        <taxon>Metazoa</taxon>
        <taxon>Chordata</taxon>
        <taxon>Craniata</taxon>
        <taxon>Vertebrata</taxon>
        <taxon>Euteleostomi</taxon>
        <taxon>Actinopterygii</taxon>
        <taxon>Neopterygii</taxon>
        <taxon>Teleostei</taxon>
        <taxon>Neoteleostei</taxon>
        <taxon>Acanthomorphata</taxon>
        <taxon>Ovalentaria</taxon>
        <taxon>Atherinomorphae</taxon>
        <taxon>Beloniformes</taxon>
        <taxon>Adrianichthyidae</taxon>
        <taxon>Oryziinae</taxon>
        <taxon>Oryzias</taxon>
    </lineage>
</organism>
<dbReference type="PANTHER" id="PTHR38505">
    <property type="entry name" value="HYPOTHETICAL PROTEIN LOC100362176"/>
    <property type="match status" value="1"/>
</dbReference>
<feature type="region of interest" description="Disordered" evidence="1">
    <location>
        <begin position="164"/>
        <end position="190"/>
    </location>
</feature>
<name>A0A3P9KXV4_ORYLA</name>
<reference evidence="4" key="3">
    <citation type="submission" date="2025-08" db="UniProtKB">
        <authorList>
            <consortium name="Ensembl"/>
        </authorList>
    </citation>
    <scope>IDENTIFICATION</scope>
    <source>
        <strain evidence="4">HNI</strain>
    </source>
</reference>
<keyword evidence="2" id="KW-0812">Transmembrane</keyword>
<reference key="1">
    <citation type="journal article" date="2007" name="Nature">
        <title>The medaka draft genome and insights into vertebrate genome evolution.</title>
        <authorList>
            <person name="Kasahara M."/>
            <person name="Naruse K."/>
            <person name="Sasaki S."/>
            <person name="Nakatani Y."/>
            <person name="Qu W."/>
            <person name="Ahsan B."/>
            <person name="Yamada T."/>
            <person name="Nagayasu Y."/>
            <person name="Doi K."/>
            <person name="Kasai Y."/>
            <person name="Jindo T."/>
            <person name="Kobayashi D."/>
            <person name="Shimada A."/>
            <person name="Toyoda A."/>
            <person name="Kuroki Y."/>
            <person name="Fujiyama A."/>
            <person name="Sasaki T."/>
            <person name="Shimizu A."/>
            <person name="Asakawa S."/>
            <person name="Shimizu N."/>
            <person name="Hashimoto S."/>
            <person name="Yang J."/>
            <person name="Lee Y."/>
            <person name="Matsushima K."/>
            <person name="Sugano S."/>
            <person name="Sakaizumi M."/>
            <person name="Narita T."/>
            <person name="Ohishi K."/>
            <person name="Haga S."/>
            <person name="Ohta F."/>
            <person name="Nomoto H."/>
            <person name="Nogata K."/>
            <person name="Morishita T."/>
            <person name="Endo T."/>
            <person name="Shin-I T."/>
            <person name="Takeda H."/>
            <person name="Morishita S."/>
            <person name="Kohara Y."/>
        </authorList>
    </citation>
    <scope>NUCLEOTIDE SEQUENCE [LARGE SCALE GENOMIC DNA]</scope>
    <source>
        <strain>Hd-rR</strain>
    </source>
</reference>
<protein>
    <submittedName>
        <fullName evidence="4">Uncharacterized protein</fullName>
    </submittedName>
</protein>
<proteinExistence type="predicted"/>
<dbReference type="InterPro" id="IPR031696">
    <property type="entry name" value="DUF4719"/>
</dbReference>
<evidence type="ECO:0000313" key="4">
    <source>
        <dbReference type="Ensembl" id="ENSORLP00020013181.1"/>
    </source>
</evidence>